<feature type="binding site" evidence="2">
    <location>
        <position position="160"/>
    </location>
    <ligand>
        <name>CoA</name>
        <dbReference type="ChEBI" id="CHEBI:57287"/>
    </ligand>
</feature>
<feature type="binding site" evidence="2">
    <location>
        <position position="170"/>
    </location>
    <ligand>
        <name>CoA</name>
        <dbReference type="ChEBI" id="CHEBI:57287"/>
    </ligand>
</feature>
<dbReference type="Gene3D" id="3.90.470.20">
    <property type="entry name" value="4'-phosphopantetheinyl transferase domain"/>
    <property type="match status" value="1"/>
</dbReference>
<dbReference type="PRINTS" id="PR01399">
    <property type="entry name" value="ENTSNTHTASED"/>
</dbReference>
<sequence>MIEAILPPDVVSVAAPGDLPDDALEHGEGLFPEEEALIARAVPPRQREFTTGRICARRALARLGLPPAPLLRNRRGAPQWPAGVVGSMTHCQGYRAVAVARTGHRVTIGIDAEPHAPLPDGVLEAIALPGEQRAMAALARHSPGTAWDRLLFSAKESVFKAWYPLTGEELGFDEADITLDPDHGTFTARLLRPGPHVAGRPLTGFSGRWLSRADHVATAVVL</sequence>
<dbReference type="GO" id="GO:0009239">
    <property type="term" value="P:enterobactin biosynthetic process"/>
    <property type="evidence" value="ECO:0007669"/>
    <property type="project" value="InterPro"/>
</dbReference>
<dbReference type="EMBL" id="JACHJY010000003">
    <property type="protein sequence ID" value="MBB4981426.1"/>
    <property type="molecule type" value="Genomic_DNA"/>
</dbReference>
<feature type="binding site" evidence="3">
    <location>
        <position position="111"/>
    </location>
    <ligand>
        <name>Mg(2+)</name>
        <dbReference type="ChEBI" id="CHEBI:18420"/>
    </ligand>
</feature>
<gene>
    <name evidence="6" type="ORF">GGE06_002336</name>
</gene>
<dbReference type="InterPro" id="IPR008278">
    <property type="entry name" value="4-PPantetheinyl_Trfase_dom"/>
</dbReference>
<dbReference type="GO" id="GO:0008897">
    <property type="term" value="F:holo-[acyl-carrier-protein] synthase activity"/>
    <property type="evidence" value="ECO:0007669"/>
    <property type="project" value="InterPro"/>
</dbReference>
<reference evidence="6 7" key="1">
    <citation type="submission" date="2020-08" db="EMBL/GenBank/DDBJ databases">
        <title>Genomic Encyclopedia of Type Strains, Phase III (KMG-III): the genomes of soil and plant-associated and newly described type strains.</title>
        <authorList>
            <person name="Whitman W."/>
        </authorList>
    </citation>
    <scope>NUCLEOTIDE SEQUENCE [LARGE SCALE GENOMIC DNA]</scope>
    <source>
        <strain evidence="6 7">SFB5A</strain>
    </source>
</reference>
<protein>
    <submittedName>
        <fullName evidence="6">4'-phosphopantetheinyl transferase EntD</fullName>
    </submittedName>
</protein>
<comment type="cofactor">
    <cofactor evidence="3">
        <name>Mg(2+)</name>
        <dbReference type="ChEBI" id="CHEBI:18420"/>
    </cofactor>
</comment>
<evidence type="ECO:0000313" key="6">
    <source>
        <dbReference type="EMBL" id="MBB4981426.1"/>
    </source>
</evidence>
<feature type="binding site" evidence="3">
    <location>
        <position position="112"/>
    </location>
    <ligand>
        <name>Mg(2+)</name>
        <dbReference type="ChEBI" id="CHEBI:18420"/>
    </ligand>
</feature>
<feature type="domain" description="4'-phosphopantetheinyl transferase N-terminal" evidence="5">
    <location>
        <begin position="33"/>
        <end position="100"/>
    </location>
</feature>
<comment type="caution">
    <text evidence="6">The sequence shown here is derived from an EMBL/GenBank/DDBJ whole genome shotgun (WGS) entry which is preliminary data.</text>
</comment>
<feature type="binding site" evidence="2">
    <location>
        <position position="45"/>
    </location>
    <ligand>
        <name>CoA</name>
        <dbReference type="ChEBI" id="CHEBI:57287"/>
    </ligand>
</feature>
<dbReference type="InterPro" id="IPR041354">
    <property type="entry name" value="4PPT_N"/>
</dbReference>
<feature type="domain" description="4'-phosphopantetheinyl transferase" evidence="4">
    <location>
        <begin position="108"/>
        <end position="188"/>
    </location>
</feature>
<evidence type="ECO:0000256" key="1">
    <source>
        <dbReference type="ARBA" id="ARBA00022679"/>
    </source>
</evidence>
<dbReference type="GO" id="GO:0005886">
    <property type="term" value="C:plasma membrane"/>
    <property type="evidence" value="ECO:0007669"/>
    <property type="project" value="TreeGrafter"/>
</dbReference>
<feature type="binding site" evidence="2">
    <location>
        <begin position="89"/>
        <end position="90"/>
    </location>
    <ligand>
        <name>CoA</name>
        <dbReference type="ChEBI" id="CHEBI:57287"/>
    </ligand>
</feature>
<feature type="binding site" evidence="2">
    <location>
        <position position="53"/>
    </location>
    <ligand>
        <name>CoA</name>
        <dbReference type="ChEBI" id="CHEBI:57287"/>
    </ligand>
</feature>
<dbReference type="RefSeq" id="WP_312883102.1">
    <property type="nucleotide sequence ID" value="NZ_JACHJY010000003.1"/>
</dbReference>
<dbReference type="GO" id="GO:0000287">
    <property type="term" value="F:magnesium ion binding"/>
    <property type="evidence" value="ECO:0007669"/>
    <property type="project" value="InterPro"/>
</dbReference>
<proteinExistence type="predicted"/>
<keyword evidence="1 6" id="KW-0808">Transferase</keyword>
<accession>A0A7W7TY06</accession>
<evidence type="ECO:0000313" key="7">
    <source>
        <dbReference type="Proteomes" id="UP000582643"/>
    </source>
</evidence>
<feature type="binding site" evidence="2">
    <location>
        <position position="111"/>
    </location>
    <ligand>
        <name>CoA</name>
        <dbReference type="ChEBI" id="CHEBI:57287"/>
    </ligand>
</feature>
<keyword evidence="3" id="KW-0460">Magnesium</keyword>
<feature type="binding site" evidence="2">
    <location>
        <position position="156"/>
    </location>
    <ligand>
        <name>CoA</name>
        <dbReference type="ChEBI" id="CHEBI:57287"/>
    </ligand>
</feature>
<dbReference type="AlphaFoldDB" id="A0A7W7TY06"/>
<evidence type="ECO:0000256" key="3">
    <source>
        <dbReference type="PIRSR" id="PIRSR603542-2"/>
    </source>
</evidence>
<keyword evidence="3" id="KW-0479">Metal-binding</keyword>
<organism evidence="6 7">
    <name type="scientific">Streptomyces nymphaeiformis</name>
    <dbReference type="NCBI Taxonomy" id="2663842"/>
    <lineage>
        <taxon>Bacteria</taxon>
        <taxon>Bacillati</taxon>
        <taxon>Actinomycetota</taxon>
        <taxon>Actinomycetes</taxon>
        <taxon>Kitasatosporales</taxon>
        <taxon>Streptomycetaceae</taxon>
        <taxon>Streptomyces</taxon>
    </lineage>
</organism>
<dbReference type="PANTHER" id="PTHR38096:SF1">
    <property type="entry name" value="ENTEROBACTIN SYNTHASE COMPONENT D"/>
    <property type="match status" value="1"/>
</dbReference>
<dbReference type="InterPro" id="IPR003542">
    <property type="entry name" value="Enbac_synth_compD-like"/>
</dbReference>
<dbReference type="Pfam" id="PF01648">
    <property type="entry name" value="ACPS"/>
    <property type="match status" value="1"/>
</dbReference>
<evidence type="ECO:0000259" key="4">
    <source>
        <dbReference type="Pfam" id="PF01648"/>
    </source>
</evidence>
<dbReference type="SUPFAM" id="SSF56214">
    <property type="entry name" value="4'-phosphopantetheinyl transferase"/>
    <property type="match status" value="1"/>
</dbReference>
<evidence type="ECO:0000256" key="2">
    <source>
        <dbReference type="PIRSR" id="PIRSR603542-1"/>
    </source>
</evidence>
<dbReference type="Proteomes" id="UP000582643">
    <property type="component" value="Unassembled WGS sequence"/>
</dbReference>
<dbReference type="PANTHER" id="PTHR38096">
    <property type="entry name" value="ENTEROBACTIN SYNTHASE COMPONENT D"/>
    <property type="match status" value="1"/>
</dbReference>
<dbReference type="GO" id="GO:0009366">
    <property type="term" value="C:enterobactin synthetase complex"/>
    <property type="evidence" value="ECO:0007669"/>
    <property type="project" value="InterPro"/>
</dbReference>
<keyword evidence="7" id="KW-1185">Reference proteome</keyword>
<dbReference type="InterPro" id="IPR037143">
    <property type="entry name" value="4-PPantetheinyl_Trfase_dom_sf"/>
</dbReference>
<feature type="binding site" evidence="3">
    <location>
        <position position="113"/>
    </location>
    <ligand>
        <name>Mg(2+)</name>
        <dbReference type="ChEBI" id="CHEBI:18420"/>
    </ligand>
</feature>
<evidence type="ECO:0000259" key="5">
    <source>
        <dbReference type="Pfam" id="PF17837"/>
    </source>
</evidence>
<dbReference type="Pfam" id="PF17837">
    <property type="entry name" value="4PPT_N"/>
    <property type="match status" value="1"/>
</dbReference>
<name>A0A7W7TY06_9ACTN</name>